<name>A0A9W5W6B9_9BACL</name>
<reference evidence="1 2" key="1">
    <citation type="submission" date="2014-02" db="EMBL/GenBank/DDBJ databases">
        <title>Genome sequence of Paenibacillus darwinianus reveals adaptive mechanisms for survival in Antarctic soils.</title>
        <authorList>
            <person name="Dsouza M."/>
            <person name="Taylor M.W."/>
            <person name="Turner S.J."/>
            <person name="Aislabie J."/>
        </authorList>
    </citation>
    <scope>NUCLEOTIDE SEQUENCE [LARGE SCALE GENOMIC DNA]</scope>
    <source>
        <strain evidence="1 2">CE1</strain>
    </source>
</reference>
<dbReference type="Proteomes" id="UP000053750">
    <property type="component" value="Unassembled WGS sequence"/>
</dbReference>
<accession>A0A9W5W6B9</accession>
<dbReference type="InterPro" id="IPR012674">
    <property type="entry name" value="Calycin"/>
</dbReference>
<dbReference type="Gene3D" id="2.40.128.20">
    <property type="match status" value="1"/>
</dbReference>
<dbReference type="SUPFAM" id="SSF50814">
    <property type="entry name" value="Lipocalins"/>
    <property type="match status" value="1"/>
</dbReference>
<dbReference type="EMBL" id="JFHU01000196">
    <property type="protein sequence ID" value="EXX86265.1"/>
    <property type="molecule type" value="Genomic_DNA"/>
</dbReference>
<dbReference type="RefSeq" id="WP_036584683.1">
    <property type="nucleotide sequence ID" value="NZ_KK082163.1"/>
</dbReference>
<sequence length="146" mass="16658">MNNDPVPVRVTLESRQDGGKSERHEYRGTFYRKPNAFYLRYEDQADTAAYVGTTVRWDGRELRIVRRGAVEGEQSFAAGCVTTGRYRSQAADLELETKTTVMKADPGDWTGGDFPLRLRWAYKLKVNGQSAGRFEIKLSLREEQSE</sequence>
<dbReference type="AlphaFoldDB" id="A0A9W5W6B9"/>
<comment type="caution">
    <text evidence="1">The sequence shown here is derived from an EMBL/GenBank/DDBJ whole genome shotgun (WGS) entry which is preliminary data.</text>
</comment>
<organism evidence="1 2">
    <name type="scientific">Paenibacillus darwinianus</name>
    <dbReference type="NCBI Taxonomy" id="1380763"/>
    <lineage>
        <taxon>Bacteria</taxon>
        <taxon>Bacillati</taxon>
        <taxon>Bacillota</taxon>
        <taxon>Bacilli</taxon>
        <taxon>Bacillales</taxon>
        <taxon>Paenibacillaceae</taxon>
        <taxon>Paenibacillus</taxon>
    </lineage>
</organism>
<dbReference type="OrthoDB" id="2641675at2"/>
<keyword evidence="2" id="KW-1185">Reference proteome</keyword>
<protein>
    <recommendedName>
        <fullName evidence="3">DUF1934 domain-containing protein</fullName>
    </recommendedName>
</protein>
<evidence type="ECO:0000313" key="1">
    <source>
        <dbReference type="EMBL" id="EXX86265.1"/>
    </source>
</evidence>
<evidence type="ECO:0008006" key="3">
    <source>
        <dbReference type="Google" id="ProtNLM"/>
    </source>
</evidence>
<proteinExistence type="predicted"/>
<dbReference type="InterPro" id="IPR015231">
    <property type="entry name" value="DUF1934"/>
</dbReference>
<dbReference type="Pfam" id="PF09148">
    <property type="entry name" value="DUF1934"/>
    <property type="match status" value="1"/>
</dbReference>
<gene>
    <name evidence="1" type="ORF">BG53_06685</name>
</gene>
<evidence type="ECO:0000313" key="2">
    <source>
        <dbReference type="Proteomes" id="UP000053750"/>
    </source>
</evidence>